<dbReference type="InterPro" id="IPR026960">
    <property type="entry name" value="RVT-Znf"/>
</dbReference>
<accession>A0A8X7Q6D3</accession>
<dbReference type="Pfam" id="PF13966">
    <property type="entry name" value="zf-RVT"/>
    <property type="match status" value="1"/>
</dbReference>
<comment type="caution">
    <text evidence="2">The sequence shown here is derived from an EMBL/GenBank/DDBJ whole genome shotgun (WGS) entry which is preliminary data.</text>
</comment>
<feature type="domain" description="Reverse transcriptase zinc-binding" evidence="1">
    <location>
        <begin position="303"/>
        <end position="387"/>
    </location>
</feature>
<gene>
    <name evidence="2" type="ORF">Bca52824_069657</name>
</gene>
<dbReference type="EMBL" id="JAAMPC010000014">
    <property type="protein sequence ID" value="KAG2262578.1"/>
    <property type="molecule type" value="Genomic_DNA"/>
</dbReference>
<proteinExistence type="predicted"/>
<reference evidence="2 3" key="1">
    <citation type="submission" date="2020-02" db="EMBL/GenBank/DDBJ databases">
        <authorList>
            <person name="Ma Q."/>
            <person name="Huang Y."/>
            <person name="Song X."/>
            <person name="Pei D."/>
        </authorList>
    </citation>
    <scope>NUCLEOTIDE SEQUENCE [LARGE SCALE GENOMIC DNA]</scope>
    <source>
        <strain evidence="2">Sxm20200214</strain>
        <tissue evidence="2">Leaf</tissue>
    </source>
</reference>
<evidence type="ECO:0000259" key="1">
    <source>
        <dbReference type="Pfam" id="PF13966"/>
    </source>
</evidence>
<dbReference type="PANTHER" id="PTHR33116">
    <property type="entry name" value="REVERSE TRANSCRIPTASE ZINC-BINDING DOMAIN-CONTAINING PROTEIN-RELATED-RELATED"/>
    <property type="match status" value="1"/>
</dbReference>
<sequence>MNRSKTELFVAGLSQLETNDLTALGFSLGSLPVRYLGLPLMHRKLRICDYRPLLDQLKAKFTSWTARALSFAGRRELLSSVIHGTINFWFSTFLLPKGCIKSIESLCCRFLWNGNISERASAKVSWTTVCHPKEEGGLGLRDLPLWNKTLCLKLVWLLFSENESLWAHWTKVHRLKGESIWSIDVEKQASWIWKSILKLRPLAEDFVKCIIGNGLMANFWYDDWSPLGPLIKLIGLSGPRQLGVRLTASVGSVCTPLGWNIRPARSDIAMQIHIMLCSLPLPALSSCSDRYIWQVDGQTLETYSARHTWDSLRHHQPPQGWEKKVWYRGHIPSHAFLMWVAQLDRLPTRTRIASWGQHLDTYCCFCDNFPETRDHIFLRCEYSEQLWTLILRRLGYQAVMFHTWTALLEWSDIKDTTCPTTLRLLVIQATIYKIWFERNARLHSSPTSTPQGCFKIIDRLVRQAIIARKNRKSFRTLLRHWLKHSI</sequence>
<name>A0A8X7Q6D3_BRACI</name>
<dbReference type="AlphaFoldDB" id="A0A8X7Q6D3"/>
<dbReference type="PANTHER" id="PTHR33116:SF78">
    <property type="entry name" value="OS12G0587133 PROTEIN"/>
    <property type="match status" value="1"/>
</dbReference>
<protein>
    <recommendedName>
        <fullName evidence="1">Reverse transcriptase zinc-binding domain-containing protein</fullName>
    </recommendedName>
</protein>
<organism evidence="2 3">
    <name type="scientific">Brassica carinata</name>
    <name type="common">Ethiopian mustard</name>
    <name type="synonym">Abyssinian cabbage</name>
    <dbReference type="NCBI Taxonomy" id="52824"/>
    <lineage>
        <taxon>Eukaryota</taxon>
        <taxon>Viridiplantae</taxon>
        <taxon>Streptophyta</taxon>
        <taxon>Embryophyta</taxon>
        <taxon>Tracheophyta</taxon>
        <taxon>Spermatophyta</taxon>
        <taxon>Magnoliopsida</taxon>
        <taxon>eudicotyledons</taxon>
        <taxon>Gunneridae</taxon>
        <taxon>Pentapetalae</taxon>
        <taxon>rosids</taxon>
        <taxon>malvids</taxon>
        <taxon>Brassicales</taxon>
        <taxon>Brassicaceae</taxon>
        <taxon>Brassiceae</taxon>
        <taxon>Brassica</taxon>
    </lineage>
</organism>
<dbReference type="OrthoDB" id="1938625at2759"/>
<dbReference type="Proteomes" id="UP000886595">
    <property type="component" value="Unassembled WGS sequence"/>
</dbReference>
<evidence type="ECO:0000313" key="3">
    <source>
        <dbReference type="Proteomes" id="UP000886595"/>
    </source>
</evidence>
<keyword evidence="3" id="KW-1185">Reference proteome</keyword>
<evidence type="ECO:0000313" key="2">
    <source>
        <dbReference type="EMBL" id="KAG2262578.1"/>
    </source>
</evidence>